<keyword evidence="3 6" id="KW-0808">Transferase</keyword>
<dbReference type="InterPro" id="IPR020610">
    <property type="entry name" value="Thiolase_AS"/>
</dbReference>
<comment type="similarity">
    <text evidence="2 6">Belongs to the thiolase-like superfamily. Thiolase family.</text>
</comment>
<dbReference type="CDD" id="cd00751">
    <property type="entry name" value="thiolase"/>
    <property type="match status" value="1"/>
</dbReference>
<feature type="domain" description="Thiolase N-terminal" evidence="7">
    <location>
        <begin position="6"/>
        <end position="261"/>
    </location>
</feature>
<gene>
    <name evidence="9" type="ORF">L798_12521</name>
</gene>
<evidence type="ECO:0000259" key="7">
    <source>
        <dbReference type="Pfam" id="PF00108"/>
    </source>
</evidence>
<proteinExistence type="inferred from homology"/>
<feature type="domain" description="Thiolase C-terminal" evidence="8">
    <location>
        <begin position="272"/>
        <end position="393"/>
    </location>
</feature>
<sequence>MSDRQVFIVSAVRSPTGAYKGALSSLRAHEIGSIVIKEALIRAKVQPEEVSEVIMGQAVTAGQGQNPARQASVGAGIPVNVPAYLVNMLCGSGIKTVYLGTQSIMNLDSDIVVCGGQEVMSQGHHTIFMRQGTNGHQQLTDSVVHDVLTDAFVGVLMGNTAENVAKKYEISRKDQDKFAAECQQRVEHAQKAGYFVKEIVPITVNSKKGSIVVDTDEPPRHGTTVEALQRLKPAFQKDGSGTVTAGNSSTYGDAAAAVVLMGGDVVKSRGVSPIARVVAFSQVGVDPAYMGMGPVAAVTSALKKAGWNKEDVDLFEFNEAFAAQSVAVVRELDINPNKVNICGGAIALGHPIAASGTRILVTLLHALERTGGQRGVASLCVGGGMGVAMCVERC</sequence>
<dbReference type="InterPro" id="IPR002155">
    <property type="entry name" value="Thiolase"/>
</dbReference>
<dbReference type="PROSITE" id="PS00737">
    <property type="entry name" value="THIOLASE_2"/>
    <property type="match status" value="1"/>
</dbReference>
<evidence type="ECO:0000313" key="10">
    <source>
        <dbReference type="Proteomes" id="UP000027135"/>
    </source>
</evidence>
<feature type="active site" description="Proton acceptor" evidence="5">
    <location>
        <position position="380"/>
    </location>
</feature>
<dbReference type="FunCoup" id="A0A067QS90">
    <property type="interactions" value="592"/>
</dbReference>
<dbReference type="FunFam" id="3.40.47.10:FF:000010">
    <property type="entry name" value="Acetyl-CoA acetyltransferase (Thiolase)"/>
    <property type="match status" value="1"/>
</dbReference>
<dbReference type="InterPro" id="IPR020617">
    <property type="entry name" value="Thiolase_C"/>
</dbReference>
<dbReference type="Gene3D" id="3.40.47.10">
    <property type="match status" value="2"/>
</dbReference>
<dbReference type="Pfam" id="PF00108">
    <property type="entry name" value="Thiolase_N"/>
    <property type="match status" value="1"/>
</dbReference>
<comment type="pathway">
    <text evidence="1">Lipid metabolism.</text>
</comment>
<accession>A0A067QS90</accession>
<evidence type="ECO:0000256" key="1">
    <source>
        <dbReference type="ARBA" id="ARBA00005189"/>
    </source>
</evidence>
<dbReference type="PIRSF" id="PIRSF000429">
    <property type="entry name" value="Ac-CoA_Ac_transf"/>
    <property type="match status" value="1"/>
</dbReference>
<dbReference type="eggNOG" id="KOG1390">
    <property type="taxonomic scope" value="Eukaryota"/>
</dbReference>
<dbReference type="NCBIfam" id="TIGR01930">
    <property type="entry name" value="AcCoA-C-Actrans"/>
    <property type="match status" value="1"/>
</dbReference>
<keyword evidence="4 6" id="KW-0012">Acyltransferase</keyword>
<dbReference type="EMBL" id="KK852994">
    <property type="protein sequence ID" value="KDR12729.1"/>
    <property type="molecule type" value="Genomic_DNA"/>
</dbReference>
<name>A0A067QS90_ZOONE</name>
<dbReference type="PANTHER" id="PTHR18919:SF107">
    <property type="entry name" value="ACETYL-COA ACETYLTRANSFERASE, CYTOSOLIC"/>
    <property type="match status" value="1"/>
</dbReference>
<dbReference type="InterPro" id="IPR020613">
    <property type="entry name" value="Thiolase_CS"/>
</dbReference>
<evidence type="ECO:0000259" key="8">
    <source>
        <dbReference type="Pfam" id="PF02803"/>
    </source>
</evidence>
<dbReference type="AlphaFoldDB" id="A0A067QS90"/>
<evidence type="ECO:0000256" key="5">
    <source>
        <dbReference type="PIRSR" id="PIRSR000429-1"/>
    </source>
</evidence>
<dbReference type="Proteomes" id="UP000027135">
    <property type="component" value="Unassembled WGS sequence"/>
</dbReference>
<dbReference type="GO" id="GO:0003988">
    <property type="term" value="F:acetyl-CoA C-acyltransferase activity"/>
    <property type="evidence" value="ECO:0007669"/>
    <property type="project" value="UniProtKB-ARBA"/>
</dbReference>
<keyword evidence="10" id="KW-1185">Reference proteome</keyword>
<dbReference type="PROSITE" id="PS00099">
    <property type="entry name" value="THIOLASE_3"/>
    <property type="match status" value="1"/>
</dbReference>
<feature type="active site" description="Proton acceptor" evidence="5">
    <location>
        <position position="350"/>
    </location>
</feature>
<dbReference type="InterPro" id="IPR016039">
    <property type="entry name" value="Thiolase-like"/>
</dbReference>
<dbReference type="OMA" id="ICPSIAI"/>
<reference evidence="9 10" key="1">
    <citation type="journal article" date="2014" name="Nat. Commun.">
        <title>Molecular traces of alternative social organization in a termite genome.</title>
        <authorList>
            <person name="Terrapon N."/>
            <person name="Li C."/>
            <person name="Robertson H.M."/>
            <person name="Ji L."/>
            <person name="Meng X."/>
            <person name="Booth W."/>
            <person name="Chen Z."/>
            <person name="Childers C.P."/>
            <person name="Glastad K.M."/>
            <person name="Gokhale K."/>
            <person name="Gowin J."/>
            <person name="Gronenberg W."/>
            <person name="Hermansen R.A."/>
            <person name="Hu H."/>
            <person name="Hunt B.G."/>
            <person name="Huylmans A.K."/>
            <person name="Khalil S.M."/>
            <person name="Mitchell R.D."/>
            <person name="Munoz-Torres M.C."/>
            <person name="Mustard J.A."/>
            <person name="Pan H."/>
            <person name="Reese J.T."/>
            <person name="Scharf M.E."/>
            <person name="Sun F."/>
            <person name="Vogel H."/>
            <person name="Xiao J."/>
            <person name="Yang W."/>
            <person name="Yang Z."/>
            <person name="Yang Z."/>
            <person name="Zhou J."/>
            <person name="Zhu J."/>
            <person name="Brent C.S."/>
            <person name="Elsik C.G."/>
            <person name="Goodisman M.A."/>
            <person name="Liberles D.A."/>
            <person name="Roe R.M."/>
            <person name="Vargo E.L."/>
            <person name="Vilcinskas A."/>
            <person name="Wang J."/>
            <person name="Bornberg-Bauer E."/>
            <person name="Korb J."/>
            <person name="Zhang G."/>
            <person name="Liebig J."/>
        </authorList>
    </citation>
    <scope>NUCLEOTIDE SEQUENCE [LARGE SCALE GENOMIC DNA]</scope>
    <source>
        <tissue evidence="9">Whole organism</tissue>
    </source>
</reference>
<evidence type="ECO:0000313" key="9">
    <source>
        <dbReference type="EMBL" id="KDR12729.1"/>
    </source>
</evidence>
<dbReference type="STRING" id="136037.A0A067QS90"/>
<organism evidence="9 10">
    <name type="scientific">Zootermopsis nevadensis</name>
    <name type="common">Dampwood termite</name>
    <dbReference type="NCBI Taxonomy" id="136037"/>
    <lineage>
        <taxon>Eukaryota</taxon>
        <taxon>Metazoa</taxon>
        <taxon>Ecdysozoa</taxon>
        <taxon>Arthropoda</taxon>
        <taxon>Hexapoda</taxon>
        <taxon>Insecta</taxon>
        <taxon>Pterygota</taxon>
        <taxon>Neoptera</taxon>
        <taxon>Polyneoptera</taxon>
        <taxon>Dictyoptera</taxon>
        <taxon>Blattodea</taxon>
        <taxon>Blattoidea</taxon>
        <taxon>Termitoidae</taxon>
        <taxon>Termopsidae</taxon>
        <taxon>Zootermopsis</taxon>
    </lineage>
</organism>
<dbReference type="SUPFAM" id="SSF53901">
    <property type="entry name" value="Thiolase-like"/>
    <property type="match status" value="2"/>
</dbReference>
<evidence type="ECO:0000256" key="4">
    <source>
        <dbReference type="ARBA" id="ARBA00023315"/>
    </source>
</evidence>
<dbReference type="PROSITE" id="PS00098">
    <property type="entry name" value="THIOLASE_1"/>
    <property type="match status" value="1"/>
</dbReference>
<dbReference type="InterPro" id="IPR020616">
    <property type="entry name" value="Thiolase_N"/>
</dbReference>
<evidence type="ECO:0000256" key="6">
    <source>
        <dbReference type="RuleBase" id="RU003557"/>
    </source>
</evidence>
<evidence type="ECO:0000256" key="3">
    <source>
        <dbReference type="ARBA" id="ARBA00022679"/>
    </source>
</evidence>
<dbReference type="Pfam" id="PF02803">
    <property type="entry name" value="Thiolase_C"/>
    <property type="match status" value="1"/>
</dbReference>
<evidence type="ECO:0000256" key="2">
    <source>
        <dbReference type="ARBA" id="ARBA00010982"/>
    </source>
</evidence>
<protein>
    <submittedName>
        <fullName evidence="9">Acetyl-CoA acetyltransferase, cytosolic</fullName>
    </submittedName>
</protein>
<dbReference type="PANTHER" id="PTHR18919">
    <property type="entry name" value="ACETYL-COA C-ACYLTRANSFERASE"/>
    <property type="match status" value="1"/>
</dbReference>
<dbReference type="InterPro" id="IPR020615">
    <property type="entry name" value="Thiolase_acyl_enz_int_AS"/>
</dbReference>
<dbReference type="InParanoid" id="A0A067QS90"/>
<feature type="active site" description="Acyl-thioester intermediate" evidence="5">
    <location>
        <position position="90"/>
    </location>
</feature>